<protein>
    <submittedName>
        <fullName evidence="1">NTP transferase domain-containing protein</fullName>
    </submittedName>
</protein>
<keyword evidence="1" id="KW-0808">Transferase</keyword>
<name>A0A7C9II01_9RHOB</name>
<dbReference type="GO" id="GO:0005829">
    <property type="term" value="C:cytosol"/>
    <property type="evidence" value="ECO:0007669"/>
    <property type="project" value="TreeGrafter"/>
</dbReference>
<evidence type="ECO:0000313" key="2">
    <source>
        <dbReference type="Proteomes" id="UP000480350"/>
    </source>
</evidence>
<dbReference type="GO" id="GO:0016740">
    <property type="term" value="F:transferase activity"/>
    <property type="evidence" value="ECO:0007669"/>
    <property type="project" value="UniProtKB-KW"/>
</dbReference>
<dbReference type="EMBL" id="WUPT01000003">
    <property type="protein sequence ID" value="MXQ09364.1"/>
    <property type="molecule type" value="Genomic_DNA"/>
</dbReference>
<comment type="caution">
    <text evidence="1">The sequence shown here is derived from an EMBL/GenBank/DDBJ whole genome shotgun (WGS) entry which is preliminary data.</text>
</comment>
<reference evidence="1 2" key="1">
    <citation type="submission" date="2019-12" db="EMBL/GenBank/DDBJ databases">
        <authorList>
            <person name="Lee S.D."/>
        </authorList>
    </citation>
    <scope>NUCLEOTIDE SEQUENCE [LARGE SCALE GENOMIC DNA]</scope>
    <source>
        <strain evidence="1 2">GH1-50</strain>
    </source>
</reference>
<dbReference type="Pfam" id="PF02348">
    <property type="entry name" value="CTP_transf_3"/>
    <property type="match status" value="1"/>
</dbReference>
<dbReference type="CDD" id="cd02518">
    <property type="entry name" value="GT2_SpsF"/>
    <property type="match status" value="1"/>
</dbReference>
<dbReference type="PANTHER" id="PTHR42866:SF1">
    <property type="entry name" value="SPORE COAT POLYSACCHARIDE BIOSYNTHESIS PROTEIN SPSF"/>
    <property type="match status" value="1"/>
</dbReference>
<gene>
    <name evidence="1" type="ORF">GQ651_16075</name>
</gene>
<keyword evidence="2" id="KW-1185">Reference proteome</keyword>
<proteinExistence type="predicted"/>
<dbReference type="Gene3D" id="3.90.550.10">
    <property type="entry name" value="Spore Coat Polysaccharide Biosynthesis Protein SpsA, Chain A"/>
    <property type="match status" value="1"/>
</dbReference>
<dbReference type="AlphaFoldDB" id="A0A7C9II01"/>
<dbReference type="InterPro" id="IPR029044">
    <property type="entry name" value="Nucleotide-diphossugar_trans"/>
</dbReference>
<reference evidence="1 2" key="2">
    <citation type="submission" date="2020-03" db="EMBL/GenBank/DDBJ databases">
        <title>Kangsaoukella pontilimi gen. nov., sp. nov., a new member of the family Rhodobacteraceae isolated from a tidal mudflat.</title>
        <authorList>
            <person name="Kim I.S."/>
        </authorList>
    </citation>
    <scope>NUCLEOTIDE SEQUENCE [LARGE SCALE GENOMIC DNA]</scope>
    <source>
        <strain evidence="1 2">GH1-50</strain>
    </source>
</reference>
<dbReference type="InterPro" id="IPR003329">
    <property type="entry name" value="Cytidylyl_trans"/>
</dbReference>
<evidence type="ECO:0000313" key="1">
    <source>
        <dbReference type="EMBL" id="MXQ09364.1"/>
    </source>
</evidence>
<dbReference type="Proteomes" id="UP000480350">
    <property type="component" value="Unassembled WGS sequence"/>
</dbReference>
<sequence length="228" mass="25433">MPETVVVIQARMGSSRLPGKVLKPLSGQPVLTHVVTRVSAAKRVDRVMVATSTEPADDAIEAACDRNGWTCIRGSETDVLSRYGRAARESGADILVRVTSDCPLFSPAILDAMLDRFDPARMDYMSTNWPERTFPVGLDCEVLRADRLIEADDEATDPYDREHVTPFLYRNPKRFRLAGHRLKTDLSDIRITLDTAEDYDRLVTLLAAHPELADPATDVIAVVERYFS</sequence>
<dbReference type="PANTHER" id="PTHR42866">
    <property type="entry name" value="3-DEOXY-MANNO-OCTULOSONATE CYTIDYLYLTRANSFERASE"/>
    <property type="match status" value="1"/>
</dbReference>
<dbReference type="RefSeq" id="WP_160765293.1">
    <property type="nucleotide sequence ID" value="NZ_WUPT01000003.1"/>
</dbReference>
<dbReference type="SUPFAM" id="SSF53448">
    <property type="entry name" value="Nucleotide-diphospho-sugar transferases"/>
    <property type="match status" value="1"/>
</dbReference>
<organism evidence="1 2">
    <name type="scientific">Kangsaoukella pontilimi</name>
    <dbReference type="NCBI Taxonomy" id="2691042"/>
    <lineage>
        <taxon>Bacteria</taxon>
        <taxon>Pseudomonadati</taxon>
        <taxon>Pseudomonadota</taxon>
        <taxon>Alphaproteobacteria</taxon>
        <taxon>Rhodobacterales</taxon>
        <taxon>Paracoccaceae</taxon>
        <taxon>Kangsaoukella</taxon>
    </lineage>
</organism>
<accession>A0A7C9II01</accession>